<evidence type="ECO:0000313" key="2">
    <source>
        <dbReference type="Proteomes" id="UP000188388"/>
    </source>
</evidence>
<reference evidence="2" key="1">
    <citation type="submission" date="2017-01" db="EMBL/GenBank/DDBJ databases">
        <authorList>
            <person name="Brunel B."/>
        </authorList>
    </citation>
    <scope>NUCLEOTIDE SEQUENCE [LARGE SCALE GENOMIC DNA]</scope>
</reference>
<organism evidence="1 2">
    <name type="scientific">Mesorhizobium prunaredense</name>
    <dbReference type="NCBI Taxonomy" id="1631249"/>
    <lineage>
        <taxon>Bacteria</taxon>
        <taxon>Pseudomonadati</taxon>
        <taxon>Pseudomonadota</taxon>
        <taxon>Alphaproteobacteria</taxon>
        <taxon>Hyphomicrobiales</taxon>
        <taxon>Phyllobacteriaceae</taxon>
        <taxon>Mesorhizobium</taxon>
    </lineage>
</organism>
<accession>A0A1R3VCY1</accession>
<proteinExistence type="predicted"/>
<keyword evidence="2" id="KW-1185">Reference proteome</keyword>
<name>A0A1R3VCY1_9HYPH</name>
<protein>
    <submittedName>
        <fullName evidence="1">Uncharacterized protein</fullName>
    </submittedName>
</protein>
<sequence>MAIHEHELDKIKHALGDMCIAWAHLEEACFVILFYTMSSVELSAYELIRNELDFRGALQVCKGHAVANHWERHSDHIPILVDMIDGEIRSARNRLIHDPITDGVHSYVRTSNVTRYRKSPHKLHVEIGTYTDVSSEEIYALTRSIRALERYAGAIIQYLDWLDGERQIKWEFPSMELAQLGAHFAITEYTQIAKSRGSAR</sequence>
<dbReference type="Proteomes" id="UP000188388">
    <property type="component" value="Unassembled WGS sequence"/>
</dbReference>
<gene>
    <name evidence="1" type="ORF">BQ8794_40379</name>
</gene>
<dbReference type="STRING" id="1631249.BQ8794_40379"/>
<dbReference type="AlphaFoldDB" id="A0A1R3VCY1"/>
<dbReference type="EMBL" id="FTPD01000034">
    <property type="protein sequence ID" value="SIT57780.1"/>
    <property type="molecule type" value="Genomic_DNA"/>
</dbReference>
<dbReference type="RefSeq" id="WP_077380969.1">
    <property type="nucleotide sequence ID" value="NZ_FTPD01000034.1"/>
</dbReference>
<evidence type="ECO:0000313" key="1">
    <source>
        <dbReference type="EMBL" id="SIT57780.1"/>
    </source>
</evidence>